<keyword evidence="1" id="KW-1133">Transmembrane helix</keyword>
<evidence type="ECO:0000313" key="2">
    <source>
        <dbReference type="EMBL" id="TFV96722.1"/>
    </source>
</evidence>
<feature type="transmembrane region" description="Helical" evidence="1">
    <location>
        <begin position="87"/>
        <end position="105"/>
    </location>
</feature>
<organism evidence="2 3">
    <name type="scientific">Orlajensenia leifsoniae</name>
    <dbReference type="NCBI Taxonomy" id="2561933"/>
    <lineage>
        <taxon>Bacteria</taxon>
        <taxon>Bacillati</taxon>
        <taxon>Actinomycetota</taxon>
        <taxon>Actinomycetes</taxon>
        <taxon>Micrococcales</taxon>
        <taxon>Microbacteriaceae</taxon>
        <taxon>Orlajensenia</taxon>
    </lineage>
</organism>
<keyword evidence="1" id="KW-0812">Transmembrane</keyword>
<dbReference type="EMBL" id="SPQZ01000004">
    <property type="protein sequence ID" value="TFV96722.1"/>
    <property type="molecule type" value="Genomic_DNA"/>
</dbReference>
<feature type="transmembrane region" description="Helical" evidence="1">
    <location>
        <begin position="20"/>
        <end position="38"/>
    </location>
</feature>
<gene>
    <name evidence="2" type="ORF">E4M00_11605</name>
</gene>
<accession>A0A4Y9QYL4</accession>
<evidence type="ECO:0000256" key="1">
    <source>
        <dbReference type="SAM" id="Phobius"/>
    </source>
</evidence>
<keyword evidence="3" id="KW-1185">Reference proteome</keyword>
<protein>
    <submittedName>
        <fullName evidence="2">Uncharacterized protein</fullName>
    </submittedName>
</protein>
<reference evidence="2 3" key="1">
    <citation type="journal article" date="2018" name="J. Microbiol.">
        <title>Leifsonia flava sp. nov., a novel actinobacterium isolated from the rhizosphere of Aquilegia viridiflora.</title>
        <authorList>
            <person name="Cai Y."/>
            <person name="Tao W.Z."/>
            <person name="Ma Y.J."/>
            <person name="Cheng J."/>
            <person name="Zhang M.Y."/>
            <person name="Zhang Y.X."/>
        </authorList>
    </citation>
    <scope>NUCLEOTIDE SEQUENCE [LARGE SCALE GENOMIC DNA]</scope>
    <source>
        <strain evidence="2 3">SYP-B2174</strain>
    </source>
</reference>
<evidence type="ECO:0000313" key="3">
    <source>
        <dbReference type="Proteomes" id="UP000298127"/>
    </source>
</evidence>
<comment type="caution">
    <text evidence="2">The sequence shown here is derived from an EMBL/GenBank/DDBJ whole genome shotgun (WGS) entry which is preliminary data.</text>
</comment>
<name>A0A4Y9QYL4_9MICO</name>
<dbReference type="RefSeq" id="WP_135120690.1">
    <property type="nucleotide sequence ID" value="NZ_SPQZ01000004.1"/>
</dbReference>
<sequence>MSARDWSGDPATLARRRGVLGMIVGAVLLLASLVPLGGGLSPTITAYAIAVLVLAVLVFVVSGIALSIGRRYPAVRHLGGPNDLATVLAIVVGVLAGVLVMVFSLGQAGTALLGAAMLVVVLAIMTGAVLVLSSANRTAIRSEAATGPRA</sequence>
<dbReference type="AlphaFoldDB" id="A0A4Y9QYL4"/>
<dbReference type="Proteomes" id="UP000298127">
    <property type="component" value="Unassembled WGS sequence"/>
</dbReference>
<proteinExistence type="predicted"/>
<keyword evidence="1" id="KW-0472">Membrane</keyword>
<feature type="transmembrane region" description="Helical" evidence="1">
    <location>
        <begin position="44"/>
        <end position="66"/>
    </location>
</feature>
<feature type="transmembrane region" description="Helical" evidence="1">
    <location>
        <begin position="111"/>
        <end position="132"/>
    </location>
</feature>